<keyword evidence="1" id="KW-1133">Transmembrane helix</keyword>
<name>A0A939DEW3_9GAMM</name>
<feature type="transmembrane region" description="Helical" evidence="1">
    <location>
        <begin position="116"/>
        <end position="137"/>
    </location>
</feature>
<evidence type="ECO:0000256" key="1">
    <source>
        <dbReference type="SAM" id="Phobius"/>
    </source>
</evidence>
<feature type="transmembrane region" description="Helical" evidence="1">
    <location>
        <begin position="18"/>
        <end position="35"/>
    </location>
</feature>
<organism evidence="2 3">
    <name type="scientific">Parahaliea mediterranea</name>
    <dbReference type="NCBI Taxonomy" id="651086"/>
    <lineage>
        <taxon>Bacteria</taxon>
        <taxon>Pseudomonadati</taxon>
        <taxon>Pseudomonadota</taxon>
        <taxon>Gammaproteobacteria</taxon>
        <taxon>Cellvibrionales</taxon>
        <taxon>Halieaceae</taxon>
        <taxon>Parahaliea</taxon>
    </lineage>
</organism>
<keyword evidence="1" id="KW-0812">Transmembrane</keyword>
<feature type="transmembrane region" description="Helical" evidence="1">
    <location>
        <begin position="158"/>
        <end position="180"/>
    </location>
</feature>
<proteinExistence type="predicted"/>
<comment type="caution">
    <text evidence="2">The sequence shown here is derived from an EMBL/GenBank/DDBJ whole genome shotgun (WGS) entry which is preliminary data.</text>
</comment>
<gene>
    <name evidence="2" type="ORF">JYP50_09645</name>
</gene>
<dbReference type="Proteomes" id="UP000664303">
    <property type="component" value="Unassembled WGS sequence"/>
</dbReference>
<keyword evidence="1" id="KW-0472">Membrane</keyword>
<feature type="transmembrane region" description="Helical" evidence="1">
    <location>
        <begin position="55"/>
        <end position="72"/>
    </location>
</feature>
<evidence type="ECO:0000313" key="2">
    <source>
        <dbReference type="EMBL" id="MBN7796855.1"/>
    </source>
</evidence>
<dbReference type="EMBL" id="JAFKCZ010000006">
    <property type="protein sequence ID" value="MBN7796855.1"/>
    <property type="molecule type" value="Genomic_DNA"/>
</dbReference>
<evidence type="ECO:0000313" key="3">
    <source>
        <dbReference type="Proteomes" id="UP000664303"/>
    </source>
</evidence>
<dbReference type="RefSeq" id="WP_206560297.1">
    <property type="nucleotide sequence ID" value="NZ_JAFKCZ010000006.1"/>
</dbReference>
<reference evidence="2" key="1">
    <citation type="submission" date="2021-02" db="EMBL/GenBank/DDBJ databases">
        <title>PHA producing bacteria isolated from coastal sediment in Guangdong, Shenzhen.</title>
        <authorList>
            <person name="Zheng W."/>
            <person name="Yu S."/>
            <person name="Huang Y."/>
        </authorList>
    </citation>
    <scope>NUCLEOTIDE SEQUENCE</scope>
    <source>
        <strain evidence="2">TN14-10</strain>
    </source>
</reference>
<sequence>MLNAATLPAKQLQPPQRVWHVLLLVALSLGLYSLVFLYRNGKDLRLLDDSPTRPWLWALAPLFPITLPFLLSRMMGRYQALAKSHQIKINNRGTLYGSVLLIVTVLQQIFSLSSGQYAVVGALVGGVVWSGLFASLTNEINKLRIIYPKASLKWPAYGISRPQTIGLIASGVVCALYFSVTLKREFSHLFHPTLDAGSVWQPTNGNYRIKVQDDWVLAPEGTYSQGDTEAEFAISSSAWVLVFDQSLNNSVQGVSEARRQFVRERDPGAECIEKRRLVDNSLSLYSHLECTEDLGAAKTTYISSQYDNGTTHIELFAIAIVPSYSHRRIHQQILRLVSGFEFNNDGGVK</sequence>
<feature type="transmembrane region" description="Helical" evidence="1">
    <location>
        <begin position="93"/>
        <end position="110"/>
    </location>
</feature>
<dbReference type="AlphaFoldDB" id="A0A939DEW3"/>
<accession>A0A939DEW3</accession>
<protein>
    <submittedName>
        <fullName evidence="2">Uncharacterized protein</fullName>
    </submittedName>
</protein>
<keyword evidence="3" id="KW-1185">Reference proteome</keyword>